<organism evidence="6 7">
    <name type="scientific">Helianthus annuus</name>
    <name type="common">Common sunflower</name>
    <dbReference type="NCBI Taxonomy" id="4232"/>
    <lineage>
        <taxon>Eukaryota</taxon>
        <taxon>Viridiplantae</taxon>
        <taxon>Streptophyta</taxon>
        <taxon>Embryophyta</taxon>
        <taxon>Tracheophyta</taxon>
        <taxon>Spermatophyta</taxon>
        <taxon>Magnoliopsida</taxon>
        <taxon>eudicotyledons</taxon>
        <taxon>Gunneridae</taxon>
        <taxon>Pentapetalae</taxon>
        <taxon>asterids</taxon>
        <taxon>campanulids</taxon>
        <taxon>Asterales</taxon>
        <taxon>Asteraceae</taxon>
        <taxon>Asteroideae</taxon>
        <taxon>Heliantheae alliance</taxon>
        <taxon>Heliantheae</taxon>
        <taxon>Helianthus</taxon>
    </lineage>
</organism>
<name>A0A251SIC7_HELAN</name>
<accession>A0A251SIC7</accession>
<dbReference type="GO" id="GO:0016301">
    <property type="term" value="F:kinase activity"/>
    <property type="evidence" value="ECO:0007669"/>
    <property type="project" value="UniProtKB-KW"/>
</dbReference>
<dbReference type="Proteomes" id="UP000215914">
    <property type="component" value="Chromosome 14"/>
</dbReference>
<dbReference type="Pfam" id="PF13947">
    <property type="entry name" value="GUB_WAK_bind"/>
    <property type="match status" value="1"/>
</dbReference>
<evidence type="ECO:0000256" key="1">
    <source>
        <dbReference type="ARBA" id="ARBA00004167"/>
    </source>
</evidence>
<dbReference type="OrthoDB" id="4062651at2759"/>
<dbReference type="GO" id="GO:0030247">
    <property type="term" value="F:polysaccharide binding"/>
    <property type="evidence" value="ECO:0007669"/>
    <property type="project" value="InterPro"/>
</dbReference>
<feature type="domain" description="Wall-associated receptor kinase galacturonan-binding" evidence="4">
    <location>
        <begin position="31"/>
        <end position="88"/>
    </location>
</feature>
<dbReference type="AlphaFoldDB" id="A0A251SIC7"/>
<dbReference type="InterPro" id="IPR025287">
    <property type="entry name" value="WAK_GUB"/>
</dbReference>
<reference evidence="5" key="3">
    <citation type="submission" date="2020-06" db="EMBL/GenBank/DDBJ databases">
        <title>Helianthus annuus Genome sequencing and assembly Release 2.</title>
        <authorList>
            <person name="Gouzy J."/>
            <person name="Langlade N."/>
            <person name="Munos S."/>
        </authorList>
    </citation>
    <scope>NUCLEOTIDE SEQUENCE</scope>
    <source>
        <tissue evidence="5">Leaves</tissue>
    </source>
</reference>
<comment type="subcellular location">
    <subcellularLocation>
        <location evidence="1">Membrane</location>
        <topology evidence="1">Single-pass membrane protein</topology>
    </subcellularLocation>
</comment>
<dbReference type="Gramene" id="mRNA:HanXRQr2_Chr14g0649471">
    <property type="protein sequence ID" value="mRNA:HanXRQr2_Chr14g0649471"/>
    <property type="gene ID" value="HanXRQr2_Chr14g0649471"/>
</dbReference>
<reference evidence="5 7" key="1">
    <citation type="journal article" date="2017" name="Nature">
        <title>The sunflower genome provides insights into oil metabolism, flowering and Asterid evolution.</title>
        <authorList>
            <person name="Badouin H."/>
            <person name="Gouzy J."/>
            <person name="Grassa C.J."/>
            <person name="Murat F."/>
            <person name="Staton S.E."/>
            <person name="Cottret L."/>
            <person name="Lelandais-Briere C."/>
            <person name="Owens G.L."/>
            <person name="Carrere S."/>
            <person name="Mayjonade B."/>
            <person name="Legrand L."/>
            <person name="Gill N."/>
            <person name="Kane N.C."/>
            <person name="Bowers J.E."/>
            <person name="Hubner S."/>
            <person name="Bellec A."/>
            <person name="Berard A."/>
            <person name="Berges H."/>
            <person name="Blanchet N."/>
            <person name="Boniface M.C."/>
            <person name="Brunel D."/>
            <person name="Catrice O."/>
            <person name="Chaidir N."/>
            <person name="Claudel C."/>
            <person name="Donnadieu C."/>
            <person name="Faraut T."/>
            <person name="Fievet G."/>
            <person name="Helmstetter N."/>
            <person name="King M."/>
            <person name="Knapp S.J."/>
            <person name="Lai Z."/>
            <person name="Le Paslier M.C."/>
            <person name="Lippi Y."/>
            <person name="Lorenzon L."/>
            <person name="Mandel J.R."/>
            <person name="Marage G."/>
            <person name="Marchand G."/>
            <person name="Marquand E."/>
            <person name="Bret-Mestries E."/>
            <person name="Morien E."/>
            <person name="Nambeesan S."/>
            <person name="Nguyen T."/>
            <person name="Pegot-Espagnet P."/>
            <person name="Pouilly N."/>
            <person name="Raftis F."/>
            <person name="Sallet E."/>
            <person name="Schiex T."/>
            <person name="Thomas J."/>
            <person name="Vandecasteele C."/>
            <person name="Vares D."/>
            <person name="Vear F."/>
            <person name="Vautrin S."/>
            <person name="Crespi M."/>
            <person name="Mangin B."/>
            <person name="Burke J.M."/>
            <person name="Salse J."/>
            <person name="Munos S."/>
            <person name="Vincourt P."/>
            <person name="Rieseberg L.H."/>
            <person name="Langlade N.B."/>
        </authorList>
    </citation>
    <scope>NUCLEOTIDE SEQUENCE [LARGE SCALE GENOMIC DNA]</scope>
    <source>
        <strain evidence="7">cv. SF193</strain>
        <tissue evidence="5">Leaves</tissue>
    </source>
</reference>
<evidence type="ECO:0000313" key="7">
    <source>
        <dbReference type="Proteomes" id="UP000215914"/>
    </source>
</evidence>
<keyword evidence="2 3" id="KW-0732">Signal</keyword>
<evidence type="ECO:0000256" key="2">
    <source>
        <dbReference type="ARBA" id="ARBA00022729"/>
    </source>
</evidence>
<dbReference type="InParanoid" id="A0A251SIC7"/>
<evidence type="ECO:0000313" key="6">
    <source>
        <dbReference type="EMBL" id="OTF98594.1"/>
    </source>
</evidence>
<evidence type="ECO:0000313" key="5">
    <source>
        <dbReference type="EMBL" id="KAF5769540.1"/>
    </source>
</evidence>
<dbReference type="PANTHER" id="PTHR33491">
    <property type="entry name" value="OSJNBA0016N04.9 PROTEIN"/>
    <property type="match status" value="1"/>
</dbReference>
<reference evidence="6" key="2">
    <citation type="submission" date="2017-02" db="EMBL/GenBank/DDBJ databases">
        <title>Sunflower complete genome.</title>
        <authorList>
            <person name="Langlade N."/>
            <person name="Munos S."/>
        </authorList>
    </citation>
    <scope>NUCLEOTIDE SEQUENCE [LARGE SCALE GENOMIC DNA]</scope>
    <source>
        <tissue evidence="6">Leaves</tissue>
    </source>
</reference>
<keyword evidence="7" id="KW-1185">Reference proteome</keyword>
<dbReference type="GO" id="GO:0016020">
    <property type="term" value="C:membrane"/>
    <property type="evidence" value="ECO:0007669"/>
    <property type="project" value="UniProtKB-SubCell"/>
</dbReference>
<evidence type="ECO:0000259" key="4">
    <source>
        <dbReference type="Pfam" id="PF13947"/>
    </source>
</evidence>
<dbReference type="EMBL" id="MNCJ02000329">
    <property type="protein sequence ID" value="KAF5769540.1"/>
    <property type="molecule type" value="Genomic_DNA"/>
</dbReference>
<dbReference type="EMBL" id="CM007903">
    <property type="protein sequence ID" value="OTF98594.1"/>
    <property type="molecule type" value="Genomic_DNA"/>
</dbReference>
<keyword evidence="6" id="KW-0675">Receptor</keyword>
<feature type="chain" id="PRO_5041162220" evidence="3">
    <location>
        <begin position="23"/>
        <end position="329"/>
    </location>
</feature>
<sequence length="329" mass="36363">MNSYQASLHLLIFLTLITTSIASPIYSRIGCNDTCGIVRIPYPFGIGADCSVNPWYIVECTSSKPYLSALNHLELLDVNLENQTVTVKTPTISYCLNPYWVSNKRMSIDLGRSPFLFSKSHNKFVFEGCGNAVMMDNGSVVTGCSTYCRKGSFEEEHKCYGINCCETTIPHYLKSYVMNLTGLHGTGDCGYGFLVDENSYLRGRFSVAAKKASVPISLTWILTSSDIQDCCQGAGSPFNLELNMGDGTSVHTQKCFPGLRYVGNPYLSYGCEVREECARCPYNCYYDTIYEDDGSSRLTNFTCTPTYPMSSENKSSIAIGNILSRSLSS</sequence>
<keyword evidence="6" id="KW-0418">Kinase</keyword>
<evidence type="ECO:0000256" key="3">
    <source>
        <dbReference type="SAM" id="SignalP"/>
    </source>
</evidence>
<gene>
    <name evidence="6" type="ORF">HannXRQ_Chr14g0447371</name>
    <name evidence="5" type="ORF">HanXRQr2_Chr14g0649471</name>
</gene>
<dbReference type="OMA" id="CCESTNI"/>
<feature type="signal peptide" evidence="3">
    <location>
        <begin position="1"/>
        <end position="22"/>
    </location>
</feature>
<keyword evidence="6" id="KW-0808">Transferase</keyword>
<proteinExistence type="predicted"/>
<protein>
    <submittedName>
        <fullName evidence="5 6">Wall-associated receptor kinase, galacturonan-binding domain-containing protein</fullName>
    </submittedName>
</protein>